<organism evidence="9 10">
    <name type="scientific">Babjeviella inositovora NRRL Y-12698</name>
    <dbReference type="NCBI Taxonomy" id="984486"/>
    <lineage>
        <taxon>Eukaryota</taxon>
        <taxon>Fungi</taxon>
        <taxon>Dikarya</taxon>
        <taxon>Ascomycota</taxon>
        <taxon>Saccharomycotina</taxon>
        <taxon>Pichiomycetes</taxon>
        <taxon>Serinales incertae sedis</taxon>
        <taxon>Babjeviella</taxon>
    </lineage>
</organism>
<feature type="repeat" description="TPR" evidence="7">
    <location>
        <begin position="350"/>
        <end position="383"/>
    </location>
</feature>
<evidence type="ECO:0000256" key="5">
    <source>
        <dbReference type="ARBA" id="ARBA00022803"/>
    </source>
</evidence>
<dbReference type="GeneID" id="30148730"/>
<dbReference type="GO" id="GO:0005680">
    <property type="term" value="C:anaphase-promoting complex"/>
    <property type="evidence" value="ECO:0007669"/>
    <property type="project" value="EnsemblFungi"/>
</dbReference>
<feature type="repeat" description="TPR" evidence="7">
    <location>
        <begin position="384"/>
        <end position="417"/>
    </location>
</feature>
<dbReference type="PANTHER" id="PTHR12558:SF9">
    <property type="entry name" value="CELL DIVISION CYCLE PROTEIN 16 HOMOLOG"/>
    <property type="match status" value="1"/>
</dbReference>
<proteinExistence type="predicted"/>
<evidence type="ECO:0000256" key="6">
    <source>
        <dbReference type="ARBA" id="ARBA00023306"/>
    </source>
</evidence>
<gene>
    <name evidence="9" type="ORF">BABINDRAFT_172314</name>
</gene>
<dbReference type="Gene3D" id="1.25.40.10">
    <property type="entry name" value="Tetratricopeptide repeat domain"/>
    <property type="match status" value="1"/>
</dbReference>
<dbReference type="SUPFAM" id="SSF81901">
    <property type="entry name" value="HCP-like"/>
    <property type="match status" value="2"/>
</dbReference>
<dbReference type="Pfam" id="PF12895">
    <property type="entry name" value="ANAPC3"/>
    <property type="match status" value="1"/>
</dbReference>
<feature type="repeat" description="TPR" evidence="7">
    <location>
        <begin position="527"/>
        <end position="560"/>
    </location>
</feature>
<dbReference type="Pfam" id="PF13181">
    <property type="entry name" value="TPR_8"/>
    <property type="match status" value="1"/>
</dbReference>
<dbReference type="AlphaFoldDB" id="A0A1E3QLV3"/>
<feature type="region of interest" description="Disordered" evidence="8">
    <location>
        <begin position="577"/>
        <end position="610"/>
    </location>
</feature>
<evidence type="ECO:0000256" key="8">
    <source>
        <dbReference type="SAM" id="MobiDB-lite"/>
    </source>
</evidence>
<dbReference type="InterPro" id="IPR011990">
    <property type="entry name" value="TPR-like_helical_dom_sf"/>
</dbReference>
<dbReference type="GO" id="GO:0045842">
    <property type="term" value="P:positive regulation of mitotic metaphase/anaphase transition"/>
    <property type="evidence" value="ECO:0007669"/>
    <property type="project" value="TreeGrafter"/>
</dbReference>
<evidence type="ECO:0000256" key="3">
    <source>
        <dbReference type="ARBA" id="ARBA00022776"/>
    </source>
</evidence>
<dbReference type="OrthoDB" id="10006270at2759"/>
<dbReference type="EMBL" id="KV454435">
    <property type="protein sequence ID" value="ODQ78598.1"/>
    <property type="molecule type" value="Genomic_DNA"/>
</dbReference>
<dbReference type="GO" id="GO:0031145">
    <property type="term" value="P:anaphase-promoting complex-dependent catabolic process"/>
    <property type="evidence" value="ECO:0007669"/>
    <property type="project" value="EnsemblFungi"/>
</dbReference>
<accession>A0A1E3QLV3</accession>
<keyword evidence="1" id="KW-0132">Cell division</keyword>
<dbReference type="GO" id="GO:0051301">
    <property type="term" value="P:cell division"/>
    <property type="evidence" value="ECO:0007669"/>
    <property type="project" value="UniProtKB-KW"/>
</dbReference>
<dbReference type="PROSITE" id="PS50005">
    <property type="entry name" value="TPR"/>
    <property type="match status" value="4"/>
</dbReference>
<keyword evidence="10" id="KW-1185">Reference proteome</keyword>
<evidence type="ECO:0000256" key="1">
    <source>
        <dbReference type="ARBA" id="ARBA00022618"/>
    </source>
</evidence>
<dbReference type="SUPFAM" id="SSF48452">
    <property type="entry name" value="TPR-like"/>
    <property type="match status" value="1"/>
</dbReference>
<dbReference type="GO" id="GO:0016567">
    <property type="term" value="P:protein ubiquitination"/>
    <property type="evidence" value="ECO:0007669"/>
    <property type="project" value="TreeGrafter"/>
</dbReference>
<dbReference type="Pfam" id="PF13424">
    <property type="entry name" value="TPR_12"/>
    <property type="match status" value="1"/>
</dbReference>
<keyword evidence="5 7" id="KW-0802">TPR repeat</keyword>
<feature type="region of interest" description="Disordered" evidence="8">
    <location>
        <begin position="626"/>
        <end position="646"/>
    </location>
</feature>
<dbReference type="PANTHER" id="PTHR12558">
    <property type="entry name" value="CELL DIVISION CYCLE 16,23,27"/>
    <property type="match status" value="1"/>
</dbReference>
<keyword evidence="6" id="KW-0131">Cell cycle</keyword>
<sequence length="646" mass="72867">MASLTQSPSQHNSTLTISPLVSNRRQDFFATPQNPTLFNTPGSNNNLTFLTTSTFDPHPLANAAAPLSQAEKLRLWRHDAWMQHHYKTAEYVGDKVLALTGDPNDAFWLAQVHYASGNYVRARQLLLGKQFDASVSCRYLGALCLTQLGQWDEALDVLGEVNPFSDAFPVKNQDGGIKLEASMCYLRGRIFARQNAFERAKECYKEAVMVDIKCFEAFAELVENHLMAPQEEWEFLAALTFDDDDELVRLLYTTRLNKYMHLGQYEDAAQRLRDEYSLGDNCDVMLSRADLLFVQCKFQACLEVCEAVLRRDRFNFSVLPNYLSCLHELGGKNKLFLMAHKLAENHPTSHVTWLAVGVYYLSIGKIPEARRYFSKSSLINPNFAQAWIGFAHTFAAEGEHEQAISTYATAARLFPGTHLPNLFLGMQYLQMNNLVLAEEYLATSYSICSTDPLLLNEMGVIHYHKSDLKKAEFYFNQALAAAKYLNADSKAWFSIHANLGHVYRRLGQFDKSLHFFHQVLRVGGTDANIHSAIGLVHLKMGAVFQAIDTLHDALAIAPNDPVASDLLKRALEENMNGENEALRRTSSLKPRKQRHSMQTPLVHKSRSRMEHGNSLLSDDVNLLANDLHKGEDSSDDDDAIMDIESD</sequence>
<evidence type="ECO:0000256" key="2">
    <source>
        <dbReference type="ARBA" id="ARBA00022737"/>
    </source>
</evidence>
<keyword evidence="4" id="KW-0833">Ubl conjugation pathway</keyword>
<evidence type="ECO:0000256" key="7">
    <source>
        <dbReference type="PROSITE-ProRule" id="PRU00339"/>
    </source>
</evidence>
<feature type="compositionally biased region" description="Acidic residues" evidence="8">
    <location>
        <begin position="633"/>
        <end position="646"/>
    </location>
</feature>
<dbReference type="InterPro" id="IPR019734">
    <property type="entry name" value="TPR_rpt"/>
</dbReference>
<dbReference type="GO" id="GO:0005737">
    <property type="term" value="C:cytoplasm"/>
    <property type="evidence" value="ECO:0007669"/>
    <property type="project" value="TreeGrafter"/>
</dbReference>
<reference evidence="10" key="1">
    <citation type="submission" date="2016-05" db="EMBL/GenBank/DDBJ databases">
        <title>Comparative genomics of biotechnologically important yeasts.</title>
        <authorList>
            <consortium name="DOE Joint Genome Institute"/>
            <person name="Riley R."/>
            <person name="Haridas S."/>
            <person name="Wolfe K.H."/>
            <person name="Lopes M.R."/>
            <person name="Hittinger C.T."/>
            <person name="Goker M."/>
            <person name="Salamov A."/>
            <person name="Wisecaver J."/>
            <person name="Long T.M."/>
            <person name="Aerts A.L."/>
            <person name="Barry K."/>
            <person name="Choi C."/>
            <person name="Clum A."/>
            <person name="Coughlan A.Y."/>
            <person name="Deshpande S."/>
            <person name="Douglass A.P."/>
            <person name="Hanson S.J."/>
            <person name="Klenk H.-P."/>
            <person name="Labutti K."/>
            <person name="Lapidus A."/>
            <person name="Lindquist E."/>
            <person name="Lipzen A."/>
            <person name="Meier-Kolthoff J.P."/>
            <person name="Ohm R.A."/>
            <person name="Otillar R.P."/>
            <person name="Pangilinan J."/>
            <person name="Peng Y."/>
            <person name="Rokas A."/>
            <person name="Rosa C.A."/>
            <person name="Scheuner C."/>
            <person name="Sibirny A.A."/>
            <person name="Slot J.C."/>
            <person name="Stielow J.B."/>
            <person name="Sun H."/>
            <person name="Kurtzman C.P."/>
            <person name="Blackwell M."/>
            <person name="Grigoriev I.V."/>
            <person name="Jeffries T.W."/>
        </authorList>
    </citation>
    <scope>NUCLEOTIDE SEQUENCE [LARGE SCALE GENOMIC DNA]</scope>
    <source>
        <strain evidence="10">NRRL Y-12698</strain>
    </source>
</reference>
<feature type="repeat" description="TPR" evidence="7">
    <location>
        <begin position="493"/>
        <end position="526"/>
    </location>
</feature>
<name>A0A1E3QLV3_9ASCO</name>
<protein>
    <submittedName>
        <fullName evidence="9">Uncharacterized protein</fullName>
    </submittedName>
</protein>
<evidence type="ECO:0000313" key="10">
    <source>
        <dbReference type="Proteomes" id="UP000094336"/>
    </source>
</evidence>
<keyword evidence="2" id="KW-0677">Repeat</keyword>
<dbReference type="Proteomes" id="UP000094336">
    <property type="component" value="Unassembled WGS sequence"/>
</dbReference>
<keyword evidence="3" id="KW-0498">Mitosis</keyword>
<evidence type="ECO:0000313" key="9">
    <source>
        <dbReference type="EMBL" id="ODQ78598.1"/>
    </source>
</evidence>
<dbReference type="RefSeq" id="XP_018983926.1">
    <property type="nucleotide sequence ID" value="XM_019130877.1"/>
</dbReference>
<dbReference type="SMART" id="SM00028">
    <property type="entry name" value="TPR"/>
    <property type="match status" value="8"/>
</dbReference>
<evidence type="ECO:0000256" key="4">
    <source>
        <dbReference type="ARBA" id="ARBA00022786"/>
    </source>
</evidence>
<dbReference type="STRING" id="984486.A0A1E3QLV3"/>
<dbReference type="GO" id="GO:0005721">
    <property type="term" value="C:pericentric heterochromatin"/>
    <property type="evidence" value="ECO:0007669"/>
    <property type="project" value="EnsemblFungi"/>
</dbReference>